<evidence type="ECO:0000256" key="2">
    <source>
        <dbReference type="ARBA" id="ARBA00022692"/>
    </source>
</evidence>
<dbReference type="GO" id="GO:0061630">
    <property type="term" value="F:ubiquitin protein ligase activity"/>
    <property type="evidence" value="ECO:0007669"/>
    <property type="project" value="TreeGrafter"/>
</dbReference>
<proteinExistence type="predicted"/>
<dbReference type="SMART" id="SM00184">
    <property type="entry name" value="RING"/>
    <property type="match status" value="1"/>
</dbReference>
<dbReference type="CDD" id="cd16476">
    <property type="entry name" value="RING-H2_RNF139-like"/>
    <property type="match status" value="1"/>
</dbReference>
<evidence type="ECO:0000256" key="8">
    <source>
        <dbReference type="PROSITE-ProRule" id="PRU00175"/>
    </source>
</evidence>
<reference evidence="11 12" key="1">
    <citation type="submission" date="2023-01" db="EMBL/GenBank/DDBJ databases">
        <authorList>
            <person name="Whitehead M."/>
        </authorList>
    </citation>
    <scope>NUCLEOTIDE SEQUENCE [LARGE SCALE GENOMIC DNA]</scope>
</reference>
<name>A0AAV0WR76_9HEMI</name>
<accession>A0AAV0WR76</accession>
<feature type="transmembrane region" description="Helical" evidence="9">
    <location>
        <begin position="195"/>
        <end position="216"/>
    </location>
</feature>
<keyword evidence="3" id="KW-0479">Metal-binding</keyword>
<dbReference type="Pfam" id="PF13705">
    <property type="entry name" value="TRC8_N"/>
    <property type="match status" value="1"/>
</dbReference>
<feature type="transmembrane region" description="Helical" evidence="9">
    <location>
        <begin position="426"/>
        <end position="450"/>
    </location>
</feature>
<keyword evidence="4 8" id="KW-0863">Zinc-finger</keyword>
<feature type="domain" description="RING-type" evidence="10">
    <location>
        <begin position="555"/>
        <end position="593"/>
    </location>
</feature>
<organism evidence="11 12">
    <name type="scientific">Macrosiphum euphorbiae</name>
    <name type="common">potato aphid</name>
    <dbReference type="NCBI Taxonomy" id="13131"/>
    <lineage>
        <taxon>Eukaryota</taxon>
        <taxon>Metazoa</taxon>
        <taxon>Ecdysozoa</taxon>
        <taxon>Arthropoda</taxon>
        <taxon>Hexapoda</taxon>
        <taxon>Insecta</taxon>
        <taxon>Pterygota</taxon>
        <taxon>Neoptera</taxon>
        <taxon>Paraneoptera</taxon>
        <taxon>Hemiptera</taxon>
        <taxon>Sternorrhyncha</taxon>
        <taxon>Aphidomorpha</taxon>
        <taxon>Aphidoidea</taxon>
        <taxon>Aphididae</taxon>
        <taxon>Macrosiphini</taxon>
        <taxon>Macrosiphum</taxon>
    </lineage>
</organism>
<dbReference type="Proteomes" id="UP001160148">
    <property type="component" value="Unassembled WGS sequence"/>
</dbReference>
<dbReference type="Gene3D" id="3.30.40.10">
    <property type="entry name" value="Zinc/RING finger domain, C3HC4 (zinc finger)"/>
    <property type="match status" value="1"/>
</dbReference>
<feature type="transmembrane region" description="Helical" evidence="9">
    <location>
        <begin position="289"/>
        <end position="310"/>
    </location>
</feature>
<keyword evidence="6 9" id="KW-1133">Transmembrane helix</keyword>
<dbReference type="PANTHER" id="PTHR22763">
    <property type="entry name" value="RING ZINC FINGER PROTEIN"/>
    <property type="match status" value="1"/>
</dbReference>
<evidence type="ECO:0000256" key="1">
    <source>
        <dbReference type="ARBA" id="ARBA00004141"/>
    </source>
</evidence>
<feature type="transmembrane region" description="Helical" evidence="9">
    <location>
        <begin position="78"/>
        <end position="96"/>
    </location>
</feature>
<evidence type="ECO:0000256" key="4">
    <source>
        <dbReference type="ARBA" id="ARBA00022771"/>
    </source>
</evidence>
<dbReference type="PANTHER" id="PTHR22763:SF163">
    <property type="entry name" value="E3 UBIQUITIN-PROTEIN LIGASE RNF139"/>
    <property type="match status" value="1"/>
</dbReference>
<dbReference type="GO" id="GO:0043161">
    <property type="term" value="P:proteasome-mediated ubiquitin-dependent protein catabolic process"/>
    <property type="evidence" value="ECO:0007669"/>
    <property type="project" value="TreeGrafter"/>
</dbReference>
<gene>
    <name evidence="11" type="ORF">MEUPH1_LOCUS13766</name>
</gene>
<dbReference type="InterPro" id="IPR050731">
    <property type="entry name" value="HRD1_E3_ubiq-ligases"/>
</dbReference>
<evidence type="ECO:0000259" key="10">
    <source>
        <dbReference type="PROSITE" id="PS50089"/>
    </source>
</evidence>
<dbReference type="Pfam" id="PF13639">
    <property type="entry name" value="zf-RING_2"/>
    <property type="match status" value="1"/>
</dbReference>
<feature type="transmembrane region" description="Helical" evidence="9">
    <location>
        <begin position="50"/>
        <end position="71"/>
    </location>
</feature>
<evidence type="ECO:0000256" key="7">
    <source>
        <dbReference type="ARBA" id="ARBA00023136"/>
    </source>
</evidence>
<dbReference type="AlphaFoldDB" id="A0AAV0WR76"/>
<evidence type="ECO:0000256" key="3">
    <source>
        <dbReference type="ARBA" id="ARBA00022723"/>
    </source>
</evidence>
<sequence length="601" mass="69744">MSFHNLLRVPLIFIMDELFKSSFGLPELADIMFPVNSTLNQIEIEQSTQYYAAFIKIIVSCLMFCSSLYLLTLPAMCLIPVYLYVVSFYVVLVSYWENMETLLFLSGKYKNFKIETTNELITWDLYEYMIIFIQLYPRLYKLFHSIILQFCLSLAFYILQFFTTGHSIHKVFRYSFIIPTLIASIPNTSRILNTVIILSTSLQLFILLRTLWLNIFNITNLIRSGYNRTQEFLNDHGILTLIEGEWYRLKIPSVLQMFWAIRVLIQIIYLSTNTEIKNLTVFETVKYLLIKGCNTCTAVLGMTSFISYFYDRIGAFFQWILLIDEADVLHDCGVLTALFFILQAMQSGLTGLDPENRLIKVYQHVYQNSVILQDYIYNMVDQSLIQLSGSHNRSLNRHSRALLVCGCLIVMAVSSLNFALSHHSVSHWLLIVSVSNILSIIKVLESLTVYSLLLIDSNSSTYWENIDDYVYYIKSFGSILEFCLFIFVSLNDVYNWVFVSGGIIRAFMFCAQTYSKLCLAMVEWEIFIKRRMAVQKIESLPDATSVQLSEFDDVCAICYQQMRSAKITNCNHYFHSGCLLKWSYLQDVCPLCHSIYNKAEM</sequence>
<evidence type="ECO:0000256" key="9">
    <source>
        <dbReference type="SAM" id="Phobius"/>
    </source>
</evidence>
<dbReference type="GO" id="GO:0036513">
    <property type="term" value="C:Derlin-1 retrotranslocation complex"/>
    <property type="evidence" value="ECO:0007669"/>
    <property type="project" value="TreeGrafter"/>
</dbReference>
<evidence type="ECO:0000313" key="12">
    <source>
        <dbReference type="Proteomes" id="UP001160148"/>
    </source>
</evidence>
<dbReference type="InterPro" id="IPR001841">
    <property type="entry name" value="Znf_RING"/>
</dbReference>
<evidence type="ECO:0000256" key="5">
    <source>
        <dbReference type="ARBA" id="ARBA00022833"/>
    </source>
</evidence>
<keyword evidence="5" id="KW-0862">Zinc</keyword>
<protein>
    <recommendedName>
        <fullName evidence="10">RING-type domain-containing protein</fullName>
    </recommendedName>
</protein>
<dbReference type="InterPro" id="IPR025754">
    <property type="entry name" value="TRC8_N_dom"/>
</dbReference>
<dbReference type="GO" id="GO:0008270">
    <property type="term" value="F:zinc ion binding"/>
    <property type="evidence" value="ECO:0007669"/>
    <property type="project" value="UniProtKB-KW"/>
</dbReference>
<feature type="transmembrane region" description="Helical" evidence="9">
    <location>
        <begin position="401"/>
        <end position="420"/>
    </location>
</feature>
<comment type="caution">
    <text evidence="11">The sequence shown here is derived from an EMBL/GenBank/DDBJ whole genome shotgun (WGS) entry which is preliminary data.</text>
</comment>
<comment type="subcellular location">
    <subcellularLocation>
        <location evidence="1">Membrane</location>
        <topology evidence="1">Multi-pass membrane protein</topology>
    </subcellularLocation>
</comment>
<dbReference type="InterPro" id="IPR013083">
    <property type="entry name" value="Znf_RING/FYVE/PHD"/>
</dbReference>
<dbReference type="PROSITE" id="PS50089">
    <property type="entry name" value="ZF_RING_2"/>
    <property type="match status" value="1"/>
</dbReference>
<feature type="transmembrane region" description="Helical" evidence="9">
    <location>
        <begin position="142"/>
        <end position="159"/>
    </location>
</feature>
<dbReference type="EMBL" id="CARXXK010000002">
    <property type="protein sequence ID" value="CAI6358228.1"/>
    <property type="molecule type" value="Genomic_DNA"/>
</dbReference>
<dbReference type="SUPFAM" id="SSF57850">
    <property type="entry name" value="RING/U-box"/>
    <property type="match status" value="1"/>
</dbReference>
<evidence type="ECO:0000256" key="6">
    <source>
        <dbReference type="ARBA" id="ARBA00022989"/>
    </source>
</evidence>
<feature type="transmembrane region" description="Helical" evidence="9">
    <location>
        <begin position="471"/>
        <end position="490"/>
    </location>
</feature>
<keyword evidence="2 9" id="KW-0812">Transmembrane</keyword>
<dbReference type="GO" id="GO:0036503">
    <property type="term" value="P:ERAD pathway"/>
    <property type="evidence" value="ECO:0007669"/>
    <property type="project" value="TreeGrafter"/>
</dbReference>
<evidence type="ECO:0000313" key="11">
    <source>
        <dbReference type="EMBL" id="CAI6358228.1"/>
    </source>
</evidence>
<keyword evidence="7 9" id="KW-0472">Membrane</keyword>
<keyword evidence="12" id="KW-1185">Reference proteome</keyword>